<comment type="caution">
    <text evidence="2">The sequence shown here is derived from an EMBL/GenBank/DDBJ whole genome shotgun (WGS) entry which is preliminary data.</text>
</comment>
<accession>A0A1Q9CAA7</accession>
<evidence type="ECO:0000313" key="2">
    <source>
        <dbReference type="EMBL" id="OLP79869.1"/>
    </source>
</evidence>
<feature type="region of interest" description="Disordered" evidence="1">
    <location>
        <begin position="85"/>
        <end position="111"/>
    </location>
</feature>
<protein>
    <submittedName>
        <fullName evidence="2">Uncharacterized protein</fullName>
    </submittedName>
</protein>
<organism evidence="2 3">
    <name type="scientific">Symbiodinium microadriaticum</name>
    <name type="common">Dinoflagellate</name>
    <name type="synonym">Zooxanthella microadriatica</name>
    <dbReference type="NCBI Taxonomy" id="2951"/>
    <lineage>
        <taxon>Eukaryota</taxon>
        <taxon>Sar</taxon>
        <taxon>Alveolata</taxon>
        <taxon>Dinophyceae</taxon>
        <taxon>Suessiales</taxon>
        <taxon>Symbiodiniaceae</taxon>
        <taxon>Symbiodinium</taxon>
    </lineage>
</organism>
<dbReference type="EMBL" id="LSRX01001440">
    <property type="protein sequence ID" value="OLP79869.1"/>
    <property type="molecule type" value="Genomic_DNA"/>
</dbReference>
<evidence type="ECO:0000256" key="1">
    <source>
        <dbReference type="SAM" id="MobiDB-lite"/>
    </source>
</evidence>
<keyword evidence="3" id="KW-1185">Reference proteome</keyword>
<dbReference type="Proteomes" id="UP000186817">
    <property type="component" value="Unassembled WGS sequence"/>
</dbReference>
<dbReference type="AlphaFoldDB" id="A0A1Q9CAA7"/>
<name>A0A1Q9CAA7_SYMMI</name>
<gene>
    <name evidence="2" type="ORF">AK812_SmicGene39797</name>
</gene>
<proteinExistence type="predicted"/>
<sequence>MDSWLAEIIANVETCTQTFPYGPSPPSENDQLWEAGNIDLCHLSCEAASLLELVRQRDPLPELHDVLDDSWSGPHAARAFTVFRTSPAMDVPPPRPAPDQDGVCRPARGNAKSSGVEESLLRDRLAVCLNGWARPCGHALAGMGGSKVRSRKCGSRIRASSGSTVPPAMRPASRAPVSHRWLAGTIRDYLLGETVAMRT</sequence>
<evidence type="ECO:0000313" key="3">
    <source>
        <dbReference type="Proteomes" id="UP000186817"/>
    </source>
</evidence>
<reference evidence="2 3" key="1">
    <citation type="submission" date="2016-02" db="EMBL/GenBank/DDBJ databases">
        <title>Genome analysis of coral dinoflagellate symbionts highlights evolutionary adaptations to a symbiotic lifestyle.</title>
        <authorList>
            <person name="Aranda M."/>
            <person name="Li Y."/>
            <person name="Liew Y.J."/>
            <person name="Baumgarten S."/>
            <person name="Simakov O."/>
            <person name="Wilson M."/>
            <person name="Piel J."/>
            <person name="Ashoor H."/>
            <person name="Bougouffa S."/>
            <person name="Bajic V.B."/>
            <person name="Ryu T."/>
            <person name="Ravasi T."/>
            <person name="Bayer T."/>
            <person name="Micklem G."/>
            <person name="Kim H."/>
            <person name="Bhak J."/>
            <person name="Lajeunesse T.C."/>
            <person name="Voolstra C.R."/>
        </authorList>
    </citation>
    <scope>NUCLEOTIDE SEQUENCE [LARGE SCALE GENOMIC DNA]</scope>
    <source>
        <strain evidence="2 3">CCMP2467</strain>
    </source>
</reference>